<reference evidence="2" key="1">
    <citation type="submission" date="2018-02" db="EMBL/GenBank/DDBJ databases">
        <authorList>
            <person name="Kim S.-K."/>
            <person name="Jung H.-I."/>
            <person name="Lee S.-W."/>
        </authorList>
    </citation>
    <scope>NUCLEOTIDE SEQUENCE</scope>
    <source>
        <strain evidence="2">SK3146</strain>
    </source>
</reference>
<dbReference type="Pfam" id="PF07949">
    <property type="entry name" value="YbbR"/>
    <property type="match status" value="3"/>
</dbReference>
<protein>
    <submittedName>
        <fullName evidence="2">YbbR-like protein</fullName>
    </submittedName>
</protein>
<keyword evidence="3" id="KW-1185">Reference proteome</keyword>
<evidence type="ECO:0000256" key="1">
    <source>
        <dbReference type="SAM" id="MobiDB-lite"/>
    </source>
</evidence>
<sequence length="442" mass="47439">MDRWLRNTNVVKVVALVIGIMLWLVVHMEDNSVPGTSVTGVREEQISNVSVTPKYDANQYYIESIDPAQVVVTISGKDSILKKAMGASNYSVELDLTSYGKGERIVPLTPVGFPTGVTVKITPPNAKVVIDEKSNKQMPVTVNVTGIPAVGLKAGQPVVKPNKVTVTVPSGSIDNIESVRADVNVEKAGSAVSSKARLVAYDKDGKVMEMATINPAVVEVEVPITSPFTTVPLQLKLVGEPPRGFSVASLQQNTDKVTVYGPQDVLNRMEYYEGPSINLADLKEEKEYTLSLDIPLANKATQLDPAKVEVKINIVASATKTLEQIPLSIIGQNDGFDTKVVLPESGKLNLIVEGAPALLDKVKAQDVQAILDVSNLPPGRHELPVVFNLPTFIKKGPQQDFKATVEISAKQGAQSSPNAQNNQKSQSDQNDQNAGSSDTAKQ</sequence>
<gene>
    <name evidence="2" type="ORF">SK3146_04323</name>
</gene>
<dbReference type="Proteomes" id="UP001057134">
    <property type="component" value="Chromosome"/>
</dbReference>
<dbReference type="EMBL" id="CP027059">
    <property type="protein sequence ID" value="UQZ85040.1"/>
    <property type="molecule type" value="Genomic_DNA"/>
</dbReference>
<dbReference type="RefSeq" id="WP_249860725.1">
    <property type="nucleotide sequence ID" value="NZ_CP027059.1"/>
</dbReference>
<dbReference type="Gene3D" id="2.170.120.40">
    <property type="entry name" value="YbbR-like domain"/>
    <property type="match status" value="2"/>
</dbReference>
<feature type="compositionally biased region" description="Low complexity" evidence="1">
    <location>
        <begin position="418"/>
        <end position="434"/>
    </location>
</feature>
<dbReference type="InterPro" id="IPR053154">
    <property type="entry name" value="c-di-AMP_regulator"/>
</dbReference>
<dbReference type="InterPro" id="IPR012505">
    <property type="entry name" value="YbbR"/>
</dbReference>
<dbReference type="PANTHER" id="PTHR37804:SF1">
    <property type="entry name" value="CDAA REGULATORY PROTEIN CDAR"/>
    <property type="match status" value="1"/>
</dbReference>
<accession>A0ABY4RSN0</accession>
<organism evidence="2 3">
    <name type="scientific">Paenibacillus konkukensis</name>
    <dbReference type="NCBI Taxonomy" id="2020716"/>
    <lineage>
        <taxon>Bacteria</taxon>
        <taxon>Bacillati</taxon>
        <taxon>Bacillota</taxon>
        <taxon>Bacilli</taxon>
        <taxon>Bacillales</taxon>
        <taxon>Paenibacillaceae</taxon>
        <taxon>Paenibacillus</taxon>
    </lineage>
</organism>
<reference evidence="2" key="2">
    <citation type="journal article" date="2021" name="J Anim Sci Technol">
        <title>Complete genome sequence of Paenibacillus konkukensis sp. nov. SK3146 as a potential probiotic strain.</title>
        <authorList>
            <person name="Jung H.I."/>
            <person name="Park S."/>
            <person name="Niu K.M."/>
            <person name="Lee S.W."/>
            <person name="Kothari D."/>
            <person name="Yi K.J."/>
            <person name="Kim S.K."/>
        </authorList>
    </citation>
    <scope>NUCLEOTIDE SEQUENCE</scope>
    <source>
        <strain evidence="2">SK3146</strain>
    </source>
</reference>
<dbReference type="PANTHER" id="PTHR37804">
    <property type="entry name" value="CDAA REGULATORY PROTEIN CDAR"/>
    <property type="match status" value="1"/>
</dbReference>
<feature type="region of interest" description="Disordered" evidence="1">
    <location>
        <begin position="403"/>
        <end position="442"/>
    </location>
</feature>
<proteinExistence type="predicted"/>
<evidence type="ECO:0000313" key="2">
    <source>
        <dbReference type="EMBL" id="UQZ85040.1"/>
    </source>
</evidence>
<evidence type="ECO:0000313" key="3">
    <source>
        <dbReference type="Proteomes" id="UP001057134"/>
    </source>
</evidence>
<dbReference type="Gene3D" id="2.170.120.30">
    <property type="match status" value="2"/>
</dbReference>
<name>A0ABY4RSN0_9BACL</name>